<sequence length="118" mass="13929">MMTEQYIINFYSMHGELFNKDIVIALWKEAADCEYKRSKMYMNAVIENTDIICSEYEGCKGMMMGVRVTSIRNPVYCSNAVEYYDSMRRVILDVKQALRNPYTSISVIETNYFYFEDI</sequence>
<dbReference type="AlphaFoldDB" id="A0A7G9GG00"/>
<dbReference type="RefSeq" id="WP_118643634.1">
    <property type="nucleotide sequence ID" value="NZ_CP060635.1"/>
</dbReference>
<evidence type="ECO:0000313" key="1">
    <source>
        <dbReference type="EMBL" id="QNM09732.1"/>
    </source>
</evidence>
<gene>
    <name evidence="1" type="ORF">H9Q79_05430</name>
</gene>
<protein>
    <submittedName>
        <fullName evidence="1">Uncharacterized protein</fullName>
    </submittedName>
</protein>
<name>A0A7G9GG00_9FIRM</name>
<dbReference type="EMBL" id="CP060635">
    <property type="protein sequence ID" value="QNM09732.1"/>
    <property type="molecule type" value="Genomic_DNA"/>
</dbReference>
<reference evidence="1 2" key="1">
    <citation type="submission" date="2020-08" db="EMBL/GenBank/DDBJ databases">
        <authorList>
            <person name="Liu C."/>
            <person name="Sun Q."/>
        </authorList>
    </citation>
    <scope>NUCLEOTIDE SEQUENCE [LARGE SCALE GENOMIC DNA]</scope>
    <source>
        <strain evidence="1 2">NSJ-29</strain>
    </source>
</reference>
<keyword evidence="2" id="KW-1185">Reference proteome</keyword>
<proteinExistence type="predicted"/>
<evidence type="ECO:0000313" key="2">
    <source>
        <dbReference type="Proteomes" id="UP000515860"/>
    </source>
</evidence>
<organism evidence="1 2">
    <name type="scientific">Wansuia hejianensis</name>
    <dbReference type="NCBI Taxonomy" id="2763667"/>
    <lineage>
        <taxon>Bacteria</taxon>
        <taxon>Bacillati</taxon>
        <taxon>Bacillota</taxon>
        <taxon>Clostridia</taxon>
        <taxon>Lachnospirales</taxon>
        <taxon>Lachnospiraceae</taxon>
        <taxon>Wansuia</taxon>
    </lineage>
</organism>
<dbReference type="Proteomes" id="UP000515860">
    <property type="component" value="Chromosome"/>
</dbReference>
<accession>A0A7G9GG00</accession>
<dbReference type="KEGG" id="whj:H9Q79_05430"/>